<feature type="domain" description="Reverse transcriptase zinc-binding" evidence="1">
    <location>
        <begin position="101"/>
        <end position="137"/>
    </location>
</feature>
<sequence length="233" mass="27265">MASFSGSDSLWVAWHITYNCRSSYHLWSQEELPSYSWNWRCILRLRELASNFLISEVKNGYSTSFWFDNWCPLGPLIDIFGREETRNLRVHIDASVADACNAQGWGMQTPTTCCVCSSQPETRDHLMLTCPYATLIWTEVRRRMHTTVPLFTDWSQLIQWSSTSTVTAPSVLRMLVVQALVYGRWQQRNNMLHNHNLVPAMVLFKDINRQVINSIYALRNRKKFKPLMLLWLI</sequence>
<dbReference type="AlphaFoldDB" id="A0A8S9LAU6"/>
<reference evidence="2" key="1">
    <citation type="submission" date="2019-12" db="EMBL/GenBank/DDBJ databases">
        <title>Genome sequencing and annotation of Brassica cretica.</title>
        <authorList>
            <person name="Studholme D.J."/>
            <person name="Sarris P.F."/>
        </authorList>
    </citation>
    <scope>NUCLEOTIDE SEQUENCE</scope>
    <source>
        <strain evidence="2">PFS-102/07</strain>
        <tissue evidence="2">Leaf</tissue>
    </source>
</reference>
<comment type="caution">
    <text evidence="2">The sequence shown here is derived from an EMBL/GenBank/DDBJ whole genome shotgun (WGS) entry which is preliminary data.</text>
</comment>
<organism evidence="2">
    <name type="scientific">Brassica cretica</name>
    <name type="common">Mustard</name>
    <dbReference type="NCBI Taxonomy" id="69181"/>
    <lineage>
        <taxon>Eukaryota</taxon>
        <taxon>Viridiplantae</taxon>
        <taxon>Streptophyta</taxon>
        <taxon>Embryophyta</taxon>
        <taxon>Tracheophyta</taxon>
        <taxon>Spermatophyta</taxon>
        <taxon>Magnoliopsida</taxon>
        <taxon>eudicotyledons</taxon>
        <taxon>Gunneridae</taxon>
        <taxon>Pentapetalae</taxon>
        <taxon>rosids</taxon>
        <taxon>malvids</taxon>
        <taxon>Brassicales</taxon>
        <taxon>Brassicaceae</taxon>
        <taxon>Brassiceae</taxon>
        <taxon>Brassica</taxon>
    </lineage>
</organism>
<accession>A0A8S9LAU6</accession>
<name>A0A8S9LAU6_BRACR</name>
<dbReference type="InterPro" id="IPR026960">
    <property type="entry name" value="RVT-Znf"/>
</dbReference>
<proteinExistence type="predicted"/>
<evidence type="ECO:0000259" key="1">
    <source>
        <dbReference type="Pfam" id="PF13966"/>
    </source>
</evidence>
<protein>
    <recommendedName>
        <fullName evidence="1">Reverse transcriptase zinc-binding domain-containing protein</fullName>
    </recommendedName>
</protein>
<evidence type="ECO:0000313" key="2">
    <source>
        <dbReference type="EMBL" id="KAF2603915.1"/>
    </source>
</evidence>
<gene>
    <name evidence="2" type="ORF">F2Q70_00028527</name>
</gene>
<dbReference type="EMBL" id="QGKY02000094">
    <property type="protein sequence ID" value="KAF2603915.1"/>
    <property type="molecule type" value="Genomic_DNA"/>
</dbReference>
<dbReference type="PANTHER" id="PTHR33116:SF78">
    <property type="entry name" value="OS12G0587133 PROTEIN"/>
    <property type="match status" value="1"/>
</dbReference>
<dbReference type="Pfam" id="PF13966">
    <property type="entry name" value="zf-RVT"/>
    <property type="match status" value="1"/>
</dbReference>
<dbReference type="PANTHER" id="PTHR33116">
    <property type="entry name" value="REVERSE TRANSCRIPTASE ZINC-BINDING DOMAIN-CONTAINING PROTEIN-RELATED-RELATED"/>
    <property type="match status" value="1"/>
</dbReference>